<organism evidence="2 3">
    <name type="scientific">Prunus dulcis</name>
    <name type="common">Almond</name>
    <name type="synonym">Amygdalus dulcis</name>
    <dbReference type="NCBI Taxonomy" id="3755"/>
    <lineage>
        <taxon>Eukaryota</taxon>
        <taxon>Viridiplantae</taxon>
        <taxon>Streptophyta</taxon>
        <taxon>Embryophyta</taxon>
        <taxon>Tracheophyta</taxon>
        <taxon>Spermatophyta</taxon>
        <taxon>Magnoliopsida</taxon>
        <taxon>eudicotyledons</taxon>
        <taxon>Gunneridae</taxon>
        <taxon>Pentapetalae</taxon>
        <taxon>rosids</taxon>
        <taxon>fabids</taxon>
        <taxon>Rosales</taxon>
        <taxon>Rosaceae</taxon>
        <taxon>Amygdaloideae</taxon>
        <taxon>Amygdaleae</taxon>
        <taxon>Prunus</taxon>
    </lineage>
</organism>
<comment type="caution">
    <text evidence="2">The sequence shown here is derived from an EMBL/GenBank/DDBJ whole genome shotgun (WGS) entry which is preliminary data.</text>
</comment>
<evidence type="ECO:0000256" key="1">
    <source>
        <dbReference type="SAM" id="MobiDB-lite"/>
    </source>
</evidence>
<name>A0AAD4UU33_PRUDU</name>
<dbReference type="EMBL" id="JAJFAZ020000008">
    <property type="protein sequence ID" value="KAI5313020.1"/>
    <property type="molecule type" value="Genomic_DNA"/>
</dbReference>
<protein>
    <submittedName>
        <fullName evidence="2">Uncharacterized protein</fullName>
    </submittedName>
</protein>
<gene>
    <name evidence="2" type="ORF">L3X38_042194</name>
</gene>
<sequence>MEVAEEQVADETTAEEDDPNEGTADEVASDLADQAVGATEQIAASDEHVAKLGEATKGAAWAGLSCMLGTEPVSGSFMGHIFGGDMHFIVMESPSLLEC</sequence>
<evidence type="ECO:0000313" key="2">
    <source>
        <dbReference type="EMBL" id="KAI5313020.1"/>
    </source>
</evidence>
<evidence type="ECO:0000313" key="3">
    <source>
        <dbReference type="Proteomes" id="UP001054821"/>
    </source>
</evidence>
<dbReference type="AlphaFoldDB" id="A0AAD4UU33"/>
<reference evidence="2 3" key="1">
    <citation type="journal article" date="2022" name="G3 (Bethesda)">
        <title>Whole-genome sequence and methylome profiling of the almond [Prunus dulcis (Mill.) D.A. Webb] cultivar 'Nonpareil'.</title>
        <authorList>
            <person name="D'Amico-Willman K.M."/>
            <person name="Ouma W.Z."/>
            <person name="Meulia T."/>
            <person name="Sideli G.M."/>
            <person name="Gradziel T.M."/>
            <person name="Fresnedo-Ramirez J."/>
        </authorList>
    </citation>
    <scope>NUCLEOTIDE SEQUENCE [LARGE SCALE GENOMIC DNA]</scope>
    <source>
        <strain evidence="2">Clone GOH B32 T37-40</strain>
    </source>
</reference>
<dbReference type="Proteomes" id="UP001054821">
    <property type="component" value="Chromosome 8"/>
</dbReference>
<keyword evidence="3" id="KW-1185">Reference proteome</keyword>
<accession>A0AAD4UU33</accession>
<feature type="region of interest" description="Disordered" evidence="1">
    <location>
        <begin position="1"/>
        <end position="25"/>
    </location>
</feature>
<proteinExistence type="predicted"/>